<dbReference type="EMBL" id="BMAU01021357">
    <property type="protein sequence ID" value="GFY21365.1"/>
    <property type="molecule type" value="Genomic_DNA"/>
</dbReference>
<keyword evidence="2" id="KW-1185">Reference proteome</keyword>
<protein>
    <submittedName>
        <fullName evidence="1">Uncharacterized protein</fullName>
    </submittedName>
</protein>
<proteinExistence type="predicted"/>
<evidence type="ECO:0000313" key="1">
    <source>
        <dbReference type="EMBL" id="GFY21365.1"/>
    </source>
</evidence>
<comment type="caution">
    <text evidence="1">The sequence shown here is derived from an EMBL/GenBank/DDBJ whole genome shotgun (WGS) entry which is preliminary data.</text>
</comment>
<gene>
    <name evidence="1" type="ORF">TNCV_3994091</name>
</gene>
<evidence type="ECO:0000313" key="2">
    <source>
        <dbReference type="Proteomes" id="UP000887159"/>
    </source>
</evidence>
<organism evidence="1 2">
    <name type="scientific">Trichonephila clavipes</name>
    <name type="common">Golden silk orbweaver</name>
    <name type="synonym">Nephila clavipes</name>
    <dbReference type="NCBI Taxonomy" id="2585209"/>
    <lineage>
        <taxon>Eukaryota</taxon>
        <taxon>Metazoa</taxon>
        <taxon>Ecdysozoa</taxon>
        <taxon>Arthropoda</taxon>
        <taxon>Chelicerata</taxon>
        <taxon>Arachnida</taxon>
        <taxon>Araneae</taxon>
        <taxon>Araneomorphae</taxon>
        <taxon>Entelegynae</taxon>
        <taxon>Araneoidea</taxon>
        <taxon>Nephilidae</taxon>
        <taxon>Trichonephila</taxon>
    </lineage>
</organism>
<dbReference type="Proteomes" id="UP000887159">
    <property type="component" value="Unassembled WGS sequence"/>
</dbReference>
<name>A0A8X6VT74_TRICX</name>
<sequence length="72" mass="8394">MLAPPRVCAPQFEKRWTRQIFRPHSYRACLGRRGELNCNSQTRAENHPRPENRVVERVGLIAPGIQILLFQL</sequence>
<dbReference type="AlphaFoldDB" id="A0A8X6VT74"/>
<accession>A0A8X6VT74</accession>
<reference evidence="1" key="1">
    <citation type="submission" date="2020-08" db="EMBL/GenBank/DDBJ databases">
        <title>Multicomponent nature underlies the extraordinary mechanical properties of spider dragline silk.</title>
        <authorList>
            <person name="Kono N."/>
            <person name="Nakamura H."/>
            <person name="Mori M."/>
            <person name="Yoshida Y."/>
            <person name="Ohtoshi R."/>
            <person name="Malay A.D."/>
            <person name="Moran D.A.P."/>
            <person name="Tomita M."/>
            <person name="Numata K."/>
            <person name="Arakawa K."/>
        </authorList>
    </citation>
    <scope>NUCLEOTIDE SEQUENCE</scope>
</reference>